<dbReference type="GO" id="GO:0003723">
    <property type="term" value="F:RNA binding"/>
    <property type="evidence" value="ECO:0007669"/>
    <property type="project" value="InterPro"/>
</dbReference>
<dbReference type="NCBIfam" id="TIGR00431">
    <property type="entry name" value="TruB"/>
    <property type="match status" value="1"/>
</dbReference>
<proteinExistence type="inferred from homology"/>
<keyword evidence="9" id="KW-1185">Reference proteome</keyword>
<dbReference type="Gene3D" id="3.30.2350.10">
    <property type="entry name" value="Pseudouridine synthase"/>
    <property type="match status" value="1"/>
</dbReference>
<dbReference type="Pfam" id="PF16198">
    <property type="entry name" value="TruB_C_2"/>
    <property type="match status" value="1"/>
</dbReference>
<dbReference type="Pfam" id="PF01509">
    <property type="entry name" value="TruB_N"/>
    <property type="match status" value="1"/>
</dbReference>
<feature type="active site" description="Nucleophile" evidence="5">
    <location>
        <position position="41"/>
    </location>
</feature>
<organism evidence="8 9">
    <name type="scientific">Actinomarinicola tropica</name>
    <dbReference type="NCBI Taxonomy" id="2789776"/>
    <lineage>
        <taxon>Bacteria</taxon>
        <taxon>Bacillati</taxon>
        <taxon>Actinomycetota</taxon>
        <taxon>Acidimicrobiia</taxon>
        <taxon>Acidimicrobiales</taxon>
        <taxon>Iamiaceae</taxon>
        <taxon>Actinomarinicola</taxon>
    </lineage>
</organism>
<sequence>MAGPSGLCVIDKPAGWTSHDVVAKLRGVLGTRKVGHAGTLDPDATGVLLVGVGTATRLMRFMTALPKSYVGEVVLGTETSTLDASGEVTATHEMGDVTVEAARAAAAQLTGDILQVPPMVSALKVGGRRLHELAREGIEVEREARPVTVHRFVVDELPDTPGALRVEVDCSSGTYVRTLAADLGHLLGGGAHLRNLRRTAIGSFSLDEATTIEGATVLPPSEALRDLQRVTVSDDVAALVRNGRILDLDVLGVTGQSPWPLLTPDGTLLAVYEPVGGGRAKPTVVIPS</sequence>
<dbReference type="KEGG" id="atq:GH723_07000"/>
<feature type="domain" description="Pseudouridine synthase II N-terminal" evidence="6">
    <location>
        <begin position="26"/>
        <end position="176"/>
    </location>
</feature>
<name>A0A5Q2RR22_9ACTN</name>
<evidence type="ECO:0000256" key="2">
    <source>
        <dbReference type="ARBA" id="ARBA00005642"/>
    </source>
</evidence>
<accession>A0A5Q2RR22</accession>
<dbReference type="GO" id="GO:0031119">
    <property type="term" value="P:tRNA pseudouridine synthesis"/>
    <property type="evidence" value="ECO:0007669"/>
    <property type="project" value="UniProtKB-UniRule"/>
</dbReference>
<dbReference type="GO" id="GO:0160148">
    <property type="term" value="F:tRNA pseudouridine(55) synthase activity"/>
    <property type="evidence" value="ECO:0007669"/>
    <property type="project" value="UniProtKB-EC"/>
</dbReference>
<evidence type="ECO:0000256" key="1">
    <source>
        <dbReference type="ARBA" id="ARBA00000385"/>
    </source>
</evidence>
<evidence type="ECO:0000256" key="5">
    <source>
        <dbReference type="HAMAP-Rule" id="MF_01080"/>
    </source>
</evidence>
<dbReference type="HAMAP" id="MF_01080">
    <property type="entry name" value="TruB_bact"/>
    <property type="match status" value="1"/>
</dbReference>
<evidence type="ECO:0000256" key="3">
    <source>
        <dbReference type="ARBA" id="ARBA00022694"/>
    </source>
</evidence>
<comment type="similarity">
    <text evidence="2 5">Belongs to the pseudouridine synthase TruB family. Type 1 subfamily.</text>
</comment>
<evidence type="ECO:0000313" key="9">
    <source>
        <dbReference type="Proteomes" id="UP000334019"/>
    </source>
</evidence>
<dbReference type="GO" id="GO:1990481">
    <property type="term" value="P:mRNA pseudouridine synthesis"/>
    <property type="evidence" value="ECO:0007669"/>
    <property type="project" value="TreeGrafter"/>
</dbReference>
<dbReference type="EC" id="5.4.99.25" evidence="5"/>
<evidence type="ECO:0000259" key="6">
    <source>
        <dbReference type="Pfam" id="PF01509"/>
    </source>
</evidence>
<dbReference type="AlphaFoldDB" id="A0A5Q2RR22"/>
<gene>
    <name evidence="5 8" type="primary">truB</name>
    <name evidence="8" type="ORF">GH723_07000</name>
</gene>
<keyword evidence="4 5" id="KW-0413">Isomerase</keyword>
<evidence type="ECO:0000256" key="4">
    <source>
        <dbReference type="ARBA" id="ARBA00023235"/>
    </source>
</evidence>
<feature type="domain" description="tRNA pseudouridylate synthase B C-terminal" evidence="7">
    <location>
        <begin position="177"/>
        <end position="213"/>
    </location>
</feature>
<dbReference type="EMBL" id="CP045851">
    <property type="protein sequence ID" value="QGG97011.1"/>
    <property type="molecule type" value="Genomic_DNA"/>
</dbReference>
<dbReference type="InterPro" id="IPR002501">
    <property type="entry name" value="PsdUridine_synth_N"/>
</dbReference>
<evidence type="ECO:0000313" key="8">
    <source>
        <dbReference type="EMBL" id="QGG97011.1"/>
    </source>
</evidence>
<comment type="catalytic activity">
    <reaction evidence="1 5">
        <text>uridine(55) in tRNA = pseudouridine(55) in tRNA</text>
        <dbReference type="Rhea" id="RHEA:42532"/>
        <dbReference type="Rhea" id="RHEA-COMP:10101"/>
        <dbReference type="Rhea" id="RHEA-COMP:10102"/>
        <dbReference type="ChEBI" id="CHEBI:65314"/>
        <dbReference type="ChEBI" id="CHEBI:65315"/>
        <dbReference type="EC" id="5.4.99.25"/>
    </reaction>
</comment>
<reference evidence="8 9" key="1">
    <citation type="submission" date="2019-11" db="EMBL/GenBank/DDBJ databases">
        <authorList>
            <person name="He Y."/>
        </authorList>
    </citation>
    <scope>NUCLEOTIDE SEQUENCE [LARGE SCALE GENOMIC DNA]</scope>
    <source>
        <strain evidence="8 9">SCSIO 58843</strain>
    </source>
</reference>
<dbReference type="PANTHER" id="PTHR13767:SF2">
    <property type="entry name" value="PSEUDOURIDYLATE SYNTHASE TRUB1"/>
    <property type="match status" value="1"/>
</dbReference>
<dbReference type="InterPro" id="IPR014780">
    <property type="entry name" value="tRNA_psdUridine_synth_TruB"/>
</dbReference>
<dbReference type="CDD" id="cd02573">
    <property type="entry name" value="PseudoU_synth_EcTruB"/>
    <property type="match status" value="1"/>
</dbReference>
<dbReference type="SUPFAM" id="SSF55120">
    <property type="entry name" value="Pseudouridine synthase"/>
    <property type="match status" value="1"/>
</dbReference>
<dbReference type="PANTHER" id="PTHR13767">
    <property type="entry name" value="TRNA-PSEUDOURIDINE SYNTHASE"/>
    <property type="match status" value="1"/>
</dbReference>
<evidence type="ECO:0000259" key="7">
    <source>
        <dbReference type="Pfam" id="PF16198"/>
    </source>
</evidence>
<dbReference type="InterPro" id="IPR032819">
    <property type="entry name" value="TruB_C"/>
</dbReference>
<protein>
    <recommendedName>
        <fullName evidence="5">tRNA pseudouridine synthase B</fullName>
        <ecNumber evidence="5">5.4.99.25</ecNumber>
    </recommendedName>
    <alternativeName>
        <fullName evidence="5">tRNA pseudouridine(55) synthase</fullName>
        <shortName evidence="5">Psi55 synthase</shortName>
    </alternativeName>
    <alternativeName>
        <fullName evidence="5">tRNA pseudouridylate synthase</fullName>
    </alternativeName>
    <alternativeName>
        <fullName evidence="5">tRNA-uridine isomerase</fullName>
    </alternativeName>
</protein>
<dbReference type="InterPro" id="IPR020103">
    <property type="entry name" value="PsdUridine_synth_cat_dom_sf"/>
</dbReference>
<keyword evidence="3 5" id="KW-0819">tRNA processing</keyword>
<comment type="function">
    <text evidence="5">Responsible for synthesis of pseudouridine from uracil-55 in the psi GC loop of transfer RNAs.</text>
</comment>
<dbReference type="Proteomes" id="UP000334019">
    <property type="component" value="Chromosome"/>
</dbReference>